<name>A0A401RZE9_CHIPU</name>
<feature type="transmembrane region" description="Helical" evidence="1">
    <location>
        <begin position="128"/>
        <end position="153"/>
    </location>
</feature>
<evidence type="ECO:0000313" key="2">
    <source>
        <dbReference type="EMBL" id="GCC23516.1"/>
    </source>
</evidence>
<evidence type="ECO:0000313" key="3">
    <source>
        <dbReference type="Proteomes" id="UP000287033"/>
    </source>
</evidence>
<gene>
    <name evidence="2" type="ORF">chiPu_0001912</name>
</gene>
<keyword evidence="1" id="KW-0472">Membrane</keyword>
<dbReference type="InterPro" id="IPR027888">
    <property type="entry name" value="DUF4501"/>
</dbReference>
<sequence>MPELNSFTEKLLVLAMTVPFIVFVAGLVLQVCTETPQSLIPLNALSECCADLSDDSGLCPQSSSCYSGCYRHWFKNGSTTCIRCINETLIDSLNNRTECIISFSGSEEKVENGTTVGPTILKIGGPGIAASLCLGTLFISSFFILSVAAFFYLKRSNKLPHLFYQQNKASILQPNEMAGIMRSPVRSVRKQRYSRRERLSASTASFATAAISNV</sequence>
<keyword evidence="1" id="KW-1133">Transmembrane helix</keyword>
<dbReference type="PANTHER" id="PTHR16247:SF0">
    <property type="entry name" value="RIKEN CDNA 9430015G10 GENE"/>
    <property type="match status" value="1"/>
</dbReference>
<dbReference type="OMA" id="EKQRVNN"/>
<dbReference type="Pfam" id="PF14946">
    <property type="entry name" value="DUF4501"/>
    <property type="match status" value="1"/>
</dbReference>
<evidence type="ECO:0000256" key="1">
    <source>
        <dbReference type="SAM" id="Phobius"/>
    </source>
</evidence>
<dbReference type="AlphaFoldDB" id="A0A401RZE9"/>
<organism evidence="2 3">
    <name type="scientific">Chiloscyllium punctatum</name>
    <name type="common">Brownbanded bambooshark</name>
    <name type="synonym">Hemiscyllium punctatum</name>
    <dbReference type="NCBI Taxonomy" id="137246"/>
    <lineage>
        <taxon>Eukaryota</taxon>
        <taxon>Metazoa</taxon>
        <taxon>Chordata</taxon>
        <taxon>Craniata</taxon>
        <taxon>Vertebrata</taxon>
        <taxon>Chondrichthyes</taxon>
        <taxon>Elasmobranchii</taxon>
        <taxon>Galeomorphii</taxon>
        <taxon>Galeoidea</taxon>
        <taxon>Orectolobiformes</taxon>
        <taxon>Hemiscylliidae</taxon>
        <taxon>Chiloscyllium</taxon>
    </lineage>
</organism>
<dbReference type="PANTHER" id="PTHR16247">
    <property type="entry name" value="RIKEN CDNA 9430015G10 GENE"/>
    <property type="match status" value="1"/>
</dbReference>
<comment type="caution">
    <text evidence="2">The sequence shown here is derived from an EMBL/GenBank/DDBJ whole genome shotgun (WGS) entry which is preliminary data.</text>
</comment>
<accession>A0A401RZE9</accession>
<dbReference type="Proteomes" id="UP000287033">
    <property type="component" value="Unassembled WGS sequence"/>
</dbReference>
<dbReference type="EMBL" id="BEZZ01000032">
    <property type="protein sequence ID" value="GCC23516.1"/>
    <property type="molecule type" value="Genomic_DNA"/>
</dbReference>
<proteinExistence type="predicted"/>
<keyword evidence="1" id="KW-0812">Transmembrane</keyword>
<reference evidence="2 3" key="1">
    <citation type="journal article" date="2018" name="Nat. Ecol. Evol.">
        <title>Shark genomes provide insights into elasmobranch evolution and the origin of vertebrates.</title>
        <authorList>
            <person name="Hara Y"/>
            <person name="Yamaguchi K"/>
            <person name="Onimaru K"/>
            <person name="Kadota M"/>
            <person name="Koyanagi M"/>
            <person name="Keeley SD"/>
            <person name="Tatsumi K"/>
            <person name="Tanaka K"/>
            <person name="Motone F"/>
            <person name="Kageyama Y"/>
            <person name="Nozu R"/>
            <person name="Adachi N"/>
            <person name="Nishimura O"/>
            <person name="Nakagawa R"/>
            <person name="Tanegashima C"/>
            <person name="Kiyatake I"/>
            <person name="Matsumoto R"/>
            <person name="Murakumo K"/>
            <person name="Nishida K"/>
            <person name="Terakita A"/>
            <person name="Kuratani S"/>
            <person name="Sato K"/>
            <person name="Hyodo S Kuraku.S."/>
        </authorList>
    </citation>
    <scope>NUCLEOTIDE SEQUENCE [LARGE SCALE GENOMIC DNA]</scope>
</reference>
<dbReference type="STRING" id="137246.A0A401RZE9"/>
<keyword evidence="3" id="KW-1185">Reference proteome</keyword>
<protein>
    <submittedName>
        <fullName evidence="2">Uncharacterized protein</fullName>
    </submittedName>
</protein>
<dbReference type="OrthoDB" id="9895472at2759"/>
<feature type="transmembrane region" description="Helical" evidence="1">
    <location>
        <begin position="12"/>
        <end position="31"/>
    </location>
</feature>